<evidence type="ECO:0000256" key="1">
    <source>
        <dbReference type="SAM" id="MobiDB-lite"/>
    </source>
</evidence>
<evidence type="ECO:0000313" key="2">
    <source>
        <dbReference type="Ensembl" id="ENSTMTP00000001228.1"/>
    </source>
</evidence>
<dbReference type="AlphaFoldDB" id="A0A674HZJ8"/>
<feature type="region of interest" description="Disordered" evidence="1">
    <location>
        <begin position="91"/>
        <end position="148"/>
    </location>
</feature>
<dbReference type="Ensembl" id="ENSTMTT00000001266.1">
    <property type="protein sequence ID" value="ENSTMTP00000001228.1"/>
    <property type="gene ID" value="ENSTMTG00000001010.1"/>
</dbReference>
<dbReference type="InParanoid" id="A0A674HZJ8"/>
<dbReference type="GeneTree" id="ENSGT00990000210259"/>
<protein>
    <submittedName>
        <fullName evidence="2">Uncharacterized protein</fullName>
    </submittedName>
</protein>
<reference evidence="2" key="1">
    <citation type="submission" date="2025-08" db="UniProtKB">
        <authorList>
            <consortium name="Ensembl"/>
        </authorList>
    </citation>
    <scope>IDENTIFICATION</scope>
</reference>
<accession>A0A674HZJ8</accession>
<sequence>MRRGLQPAALAAQPPAPSMDSRVTPASFPAHFAAGTFIQIRSGAAAASCVSSSSQVPGVFALTAEGGQPAGGSLYCTPHGPAGRTALLQPALGGGGGRPPVIPPHPRGRAKGTLGLSFPPPPPPLPRFSPPFLPPQPPPPPIAFSAWA</sequence>
<feature type="compositionally biased region" description="Pro residues" evidence="1">
    <location>
        <begin position="118"/>
        <end position="142"/>
    </location>
</feature>
<name>A0A674HZJ8_9SAUR</name>
<reference evidence="2" key="2">
    <citation type="submission" date="2025-09" db="UniProtKB">
        <authorList>
            <consortium name="Ensembl"/>
        </authorList>
    </citation>
    <scope>IDENTIFICATION</scope>
</reference>
<proteinExistence type="predicted"/>
<evidence type="ECO:0000313" key="3">
    <source>
        <dbReference type="Proteomes" id="UP000472274"/>
    </source>
</evidence>
<dbReference type="Proteomes" id="UP000472274">
    <property type="component" value="Unplaced"/>
</dbReference>
<feature type="compositionally biased region" description="Low complexity" evidence="1">
    <location>
        <begin position="1"/>
        <end position="13"/>
    </location>
</feature>
<keyword evidence="3" id="KW-1185">Reference proteome</keyword>
<organism evidence="2 3">
    <name type="scientific">Terrapene triunguis</name>
    <name type="common">Three-toed box turtle</name>
    <dbReference type="NCBI Taxonomy" id="2587831"/>
    <lineage>
        <taxon>Eukaryota</taxon>
        <taxon>Metazoa</taxon>
        <taxon>Chordata</taxon>
        <taxon>Craniata</taxon>
        <taxon>Vertebrata</taxon>
        <taxon>Euteleostomi</taxon>
        <taxon>Archelosauria</taxon>
        <taxon>Testudinata</taxon>
        <taxon>Testudines</taxon>
        <taxon>Cryptodira</taxon>
        <taxon>Durocryptodira</taxon>
        <taxon>Testudinoidea</taxon>
        <taxon>Emydidae</taxon>
        <taxon>Terrapene</taxon>
    </lineage>
</organism>
<feature type="region of interest" description="Disordered" evidence="1">
    <location>
        <begin position="1"/>
        <end position="23"/>
    </location>
</feature>